<sequence length="142" mass="15927">MSANVENNTSEDKTEFTTKYAIPQIESFHEGKFVAKRILEFEKLADKTQEKKSQSSLEMTESTKSLSDITHNTQQKKKIPQKSNFIAVSSDKVEDSLSEDLLNAVGGHITNSDQPTDESESELKITQKNVKLIESSSRDELS</sequence>
<feature type="region of interest" description="Disordered" evidence="1">
    <location>
        <begin position="47"/>
        <end position="80"/>
    </location>
</feature>
<evidence type="ECO:0000313" key="3">
    <source>
        <dbReference type="Proteomes" id="UP000276776"/>
    </source>
</evidence>
<name>A0A0N5D2L0_THECL</name>
<reference evidence="4" key="1">
    <citation type="submission" date="2017-02" db="UniProtKB">
        <authorList>
            <consortium name="WormBaseParasite"/>
        </authorList>
    </citation>
    <scope>IDENTIFICATION</scope>
</reference>
<dbReference type="AlphaFoldDB" id="A0A0N5D2L0"/>
<dbReference type="EMBL" id="UYYF01004476">
    <property type="protein sequence ID" value="VDN04540.1"/>
    <property type="molecule type" value="Genomic_DNA"/>
</dbReference>
<dbReference type="Proteomes" id="UP000276776">
    <property type="component" value="Unassembled WGS sequence"/>
</dbReference>
<reference evidence="2 3" key="2">
    <citation type="submission" date="2018-11" db="EMBL/GenBank/DDBJ databases">
        <authorList>
            <consortium name="Pathogen Informatics"/>
        </authorList>
    </citation>
    <scope>NUCLEOTIDE SEQUENCE [LARGE SCALE GENOMIC DNA]</scope>
</reference>
<evidence type="ECO:0000313" key="4">
    <source>
        <dbReference type="WBParaSite" id="TCLT_0000712401-mRNA-1"/>
    </source>
</evidence>
<organism evidence="4">
    <name type="scientific">Thelazia callipaeda</name>
    <name type="common">Oriental eyeworm</name>
    <name type="synonym">Parasitic nematode</name>
    <dbReference type="NCBI Taxonomy" id="103827"/>
    <lineage>
        <taxon>Eukaryota</taxon>
        <taxon>Metazoa</taxon>
        <taxon>Ecdysozoa</taxon>
        <taxon>Nematoda</taxon>
        <taxon>Chromadorea</taxon>
        <taxon>Rhabditida</taxon>
        <taxon>Spirurina</taxon>
        <taxon>Spiruromorpha</taxon>
        <taxon>Thelazioidea</taxon>
        <taxon>Thelaziidae</taxon>
        <taxon>Thelazia</taxon>
    </lineage>
</organism>
<evidence type="ECO:0000313" key="2">
    <source>
        <dbReference type="EMBL" id="VDN04540.1"/>
    </source>
</evidence>
<gene>
    <name evidence="2" type="ORF">TCLT_LOCUS7113</name>
</gene>
<evidence type="ECO:0000256" key="1">
    <source>
        <dbReference type="SAM" id="MobiDB-lite"/>
    </source>
</evidence>
<accession>A0A0N5D2L0</accession>
<proteinExistence type="predicted"/>
<feature type="region of interest" description="Disordered" evidence="1">
    <location>
        <begin position="106"/>
        <end position="142"/>
    </location>
</feature>
<keyword evidence="3" id="KW-1185">Reference proteome</keyword>
<protein>
    <submittedName>
        <fullName evidence="2 4">Uncharacterized protein</fullName>
    </submittedName>
</protein>
<feature type="compositionally biased region" description="Polar residues" evidence="1">
    <location>
        <begin position="54"/>
        <end position="73"/>
    </location>
</feature>
<dbReference type="WBParaSite" id="TCLT_0000712401-mRNA-1">
    <property type="protein sequence ID" value="TCLT_0000712401-mRNA-1"/>
    <property type="gene ID" value="TCLT_0000712401"/>
</dbReference>